<dbReference type="InterPro" id="IPR002525">
    <property type="entry name" value="Transp_IS110-like_N"/>
</dbReference>
<reference evidence="4" key="1">
    <citation type="journal article" date="2019" name="Int. J. Syst. Evol. Microbiol.">
        <title>The Global Catalogue of Microorganisms (GCM) 10K type strain sequencing project: providing services to taxonomists for standard genome sequencing and annotation.</title>
        <authorList>
            <consortium name="The Broad Institute Genomics Platform"/>
            <consortium name="The Broad Institute Genome Sequencing Center for Infectious Disease"/>
            <person name="Wu L."/>
            <person name="Ma J."/>
        </authorList>
    </citation>
    <scope>NUCLEOTIDE SEQUENCE [LARGE SCALE GENOMIC DNA]</scope>
    <source>
        <strain evidence="4">JCM 15921</strain>
    </source>
</reference>
<organism evidence="3 4">
    <name type="scientific">Arthrobacter humicola</name>
    <dbReference type="NCBI Taxonomy" id="409291"/>
    <lineage>
        <taxon>Bacteria</taxon>
        <taxon>Bacillati</taxon>
        <taxon>Actinomycetota</taxon>
        <taxon>Actinomycetes</taxon>
        <taxon>Micrococcales</taxon>
        <taxon>Micrococcaceae</taxon>
        <taxon>Arthrobacter</taxon>
    </lineage>
</organism>
<keyword evidence="4" id="KW-1185">Reference proteome</keyword>
<dbReference type="NCBIfam" id="NF033542">
    <property type="entry name" value="transpos_IS110"/>
    <property type="match status" value="1"/>
</dbReference>
<evidence type="ECO:0000259" key="1">
    <source>
        <dbReference type="Pfam" id="PF01548"/>
    </source>
</evidence>
<dbReference type="Proteomes" id="UP001500102">
    <property type="component" value="Unassembled WGS sequence"/>
</dbReference>
<accession>A0ABP5KDP7</accession>
<evidence type="ECO:0000313" key="3">
    <source>
        <dbReference type="EMBL" id="GAA2131051.1"/>
    </source>
</evidence>
<dbReference type="Pfam" id="PF02371">
    <property type="entry name" value="Transposase_20"/>
    <property type="match status" value="1"/>
</dbReference>
<dbReference type="Pfam" id="PF01548">
    <property type="entry name" value="DEDD_Tnp_IS110"/>
    <property type="match status" value="1"/>
</dbReference>
<gene>
    <name evidence="3" type="ORF">GCM10009825_12450</name>
</gene>
<dbReference type="PANTHER" id="PTHR33055">
    <property type="entry name" value="TRANSPOSASE FOR INSERTION SEQUENCE ELEMENT IS1111A"/>
    <property type="match status" value="1"/>
</dbReference>
<dbReference type="RefSeq" id="WP_344363368.1">
    <property type="nucleotide sequence ID" value="NZ_BAAAQB010000014.1"/>
</dbReference>
<dbReference type="InterPro" id="IPR003346">
    <property type="entry name" value="Transposase_20"/>
</dbReference>
<protein>
    <submittedName>
        <fullName evidence="3">IS110 family transposase</fullName>
    </submittedName>
</protein>
<evidence type="ECO:0000259" key="2">
    <source>
        <dbReference type="Pfam" id="PF02371"/>
    </source>
</evidence>
<proteinExistence type="predicted"/>
<dbReference type="InterPro" id="IPR047650">
    <property type="entry name" value="Transpos_IS110"/>
</dbReference>
<feature type="domain" description="Transposase IS110-like N-terminal" evidence="1">
    <location>
        <begin position="7"/>
        <end position="150"/>
    </location>
</feature>
<sequence>MNKRTYVGLDVHARSVKGCAIDRETGEILRQSLAASDAGVTEWVSGLPGPVLAVYEAGPTGFGLARCLNAAGIECVVAAPSKLQRPSGDRVKTDARDAEHLARLALLGQITPVRVPGPRQEAARDLVRAREDVRADLMRARHRVSKLLLRHGLVYSGGHAWTDAHHTWLHRQRFDDPALQAAYEAGLETAELTLDRRNRLDAKITAMAATEPYAPVVRALMCLRGISVLTAFGLAVEIGDWTRFTGSTIGAYLGLVPSEHSSGASRSQGAITKAGNTHARRLLVEAAWHHRRPYSNPSREMRARWDAADEASRVRGHQGNHRLHHKWEQFEARHKRRVIADVAVARELAGWCWSLAAPVQQEQPWTDE</sequence>
<feature type="domain" description="Transposase IS116/IS110/IS902 C-terminal" evidence="2">
    <location>
        <begin position="218"/>
        <end position="291"/>
    </location>
</feature>
<dbReference type="PANTHER" id="PTHR33055:SF3">
    <property type="entry name" value="PUTATIVE TRANSPOSASE FOR IS117-RELATED"/>
    <property type="match status" value="1"/>
</dbReference>
<evidence type="ECO:0000313" key="4">
    <source>
        <dbReference type="Proteomes" id="UP001500102"/>
    </source>
</evidence>
<name>A0ABP5KDP7_9MICC</name>
<comment type="caution">
    <text evidence="3">The sequence shown here is derived from an EMBL/GenBank/DDBJ whole genome shotgun (WGS) entry which is preliminary data.</text>
</comment>
<dbReference type="EMBL" id="BAAAQB010000014">
    <property type="protein sequence ID" value="GAA2131051.1"/>
    <property type="molecule type" value="Genomic_DNA"/>
</dbReference>